<evidence type="ECO:0000256" key="6">
    <source>
        <dbReference type="ARBA" id="ARBA00022737"/>
    </source>
</evidence>
<evidence type="ECO:0000256" key="4">
    <source>
        <dbReference type="ARBA" id="ARBA00022614"/>
    </source>
</evidence>
<evidence type="ECO:0000256" key="10">
    <source>
        <dbReference type="ARBA" id="ARBA00023180"/>
    </source>
</evidence>
<dbReference type="PANTHER" id="PTHR27004:SF428">
    <property type="entry name" value="OS01G0160600 PROTEIN"/>
    <property type="match status" value="1"/>
</dbReference>
<evidence type="ECO:0000256" key="2">
    <source>
        <dbReference type="ARBA" id="ARBA00009592"/>
    </source>
</evidence>
<evidence type="ECO:0000256" key="11">
    <source>
        <dbReference type="SAM" id="SignalP"/>
    </source>
</evidence>
<protein>
    <submittedName>
        <fullName evidence="12">Uncharacterized protein</fullName>
    </submittedName>
</protein>
<keyword evidence="13" id="KW-1185">Reference proteome</keyword>
<comment type="caution">
    <text evidence="12">The sequence shown here is derived from an EMBL/GenBank/DDBJ whole genome shotgun (WGS) entry which is preliminary data.</text>
</comment>
<dbReference type="Gene3D" id="3.80.10.10">
    <property type="entry name" value="Ribonuclease Inhibitor"/>
    <property type="match status" value="1"/>
</dbReference>
<keyword evidence="9" id="KW-0675">Receptor</keyword>
<keyword evidence="10" id="KW-0325">Glycoprotein</keyword>
<evidence type="ECO:0000256" key="8">
    <source>
        <dbReference type="ARBA" id="ARBA00023136"/>
    </source>
</evidence>
<comment type="subcellular location">
    <subcellularLocation>
        <location evidence="1">Cell membrane</location>
        <topology evidence="1">Single-pass type I membrane protein</topology>
    </subcellularLocation>
</comment>
<feature type="signal peptide" evidence="11">
    <location>
        <begin position="1"/>
        <end position="23"/>
    </location>
</feature>
<organism evidence="12 13">
    <name type="scientific">Rubroshorea leprosula</name>
    <dbReference type="NCBI Taxonomy" id="152421"/>
    <lineage>
        <taxon>Eukaryota</taxon>
        <taxon>Viridiplantae</taxon>
        <taxon>Streptophyta</taxon>
        <taxon>Embryophyta</taxon>
        <taxon>Tracheophyta</taxon>
        <taxon>Spermatophyta</taxon>
        <taxon>Magnoliopsida</taxon>
        <taxon>eudicotyledons</taxon>
        <taxon>Gunneridae</taxon>
        <taxon>Pentapetalae</taxon>
        <taxon>rosids</taxon>
        <taxon>malvids</taxon>
        <taxon>Malvales</taxon>
        <taxon>Dipterocarpaceae</taxon>
        <taxon>Rubroshorea</taxon>
    </lineage>
</organism>
<keyword evidence="8" id="KW-0472">Membrane</keyword>
<dbReference type="Proteomes" id="UP001054252">
    <property type="component" value="Unassembled WGS sequence"/>
</dbReference>
<evidence type="ECO:0000256" key="1">
    <source>
        <dbReference type="ARBA" id="ARBA00004251"/>
    </source>
</evidence>
<evidence type="ECO:0000256" key="5">
    <source>
        <dbReference type="ARBA" id="ARBA00022692"/>
    </source>
</evidence>
<reference evidence="12 13" key="1">
    <citation type="journal article" date="2021" name="Commun. Biol.">
        <title>The genome of Shorea leprosula (Dipterocarpaceae) highlights the ecological relevance of drought in aseasonal tropical rainforests.</title>
        <authorList>
            <person name="Ng K.K.S."/>
            <person name="Kobayashi M.J."/>
            <person name="Fawcett J.A."/>
            <person name="Hatakeyama M."/>
            <person name="Paape T."/>
            <person name="Ng C.H."/>
            <person name="Ang C.C."/>
            <person name="Tnah L.H."/>
            <person name="Lee C.T."/>
            <person name="Nishiyama T."/>
            <person name="Sese J."/>
            <person name="O'Brien M.J."/>
            <person name="Copetti D."/>
            <person name="Mohd Noor M.I."/>
            <person name="Ong R.C."/>
            <person name="Putra M."/>
            <person name="Sireger I.Z."/>
            <person name="Indrioko S."/>
            <person name="Kosugi Y."/>
            <person name="Izuno A."/>
            <person name="Isagi Y."/>
            <person name="Lee S.L."/>
            <person name="Shimizu K.K."/>
        </authorList>
    </citation>
    <scope>NUCLEOTIDE SEQUENCE [LARGE SCALE GENOMIC DNA]</scope>
    <source>
        <strain evidence="12">214</strain>
    </source>
</reference>
<evidence type="ECO:0000256" key="3">
    <source>
        <dbReference type="ARBA" id="ARBA00022475"/>
    </source>
</evidence>
<feature type="chain" id="PRO_5043641185" evidence="11">
    <location>
        <begin position="24"/>
        <end position="68"/>
    </location>
</feature>
<evidence type="ECO:0000313" key="12">
    <source>
        <dbReference type="EMBL" id="GKV15105.1"/>
    </source>
</evidence>
<keyword evidence="4" id="KW-0433">Leucine-rich repeat</keyword>
<dbReference type="EMBL" id="BPVZ01000042">
    <property type="protein sequence ID" value="GKV15105.1"/>
    <property type="molecule type" value="Genomic_DNA"/>
</dbReference>
<sequence>MAANFIILVNVLVLKLSHNKLEGDIPQGKQFNTFSNDSYIGNSGLCGFPLTKEMPQRGRTRSTSIKIS</sequence>
<evidence type="ECO:0000313" key="13">
    <source>
        <dbReference type="Proteomes" id="UP001054252"/>
    </source>
</evidence>
<gene>
    <name evidence="12" type="ORF">SLEP1_g25906</name>
</gene>
<keyword evidence="3" id="KW-1003">Cell membrane</keyword>
<dbReference type="GO" id="GO:0005886">
    <property type="term" value="C:plasma membrane"/>
    <property type="evidence" value="ECO:0007669"/>
    <property type="project" value="UniProtKB-SubCell"/>
</dbReference>
<evidence type="ECO:0000256" key="9">
    <source>
        <dbReference type="ARBA" id="ARBA00023170"/>
    </source>
</evidence>
<name>A0AAV5JWN4_9ROSI</name>
<proteinExistence type="inferred from homology"/>
<evidence type="ECO:0000256" key="7">
    <source>
        <dbReference type="ARBA" id="ARBA00022989"/>
    </source>
</evidence>
<dbReference type="InterPro" id="IPR032675">
    <property type="entry name" value="LRR_dom_sf"/>
</dbReference>
<keyword evidence="5" id="KW-0812">Transmembrane</keyword>
<dbReference type="AlphaFoldDB" id="A0AAV5JWN4"/>
<keyword evidence="7" id="KW-1133">Transmembrane helix</keyword>
<comment type="similarity">
    <text evidence="2">Belongs to the RLP family.</text>
</comment>
<keyword evidence="6" id="KW-0677">Repeat</keyword>
<dbReference type="PANTHER" id="PTHR27004">
    <property type="entry name" value="RECEPTOR-LIKE PROTEIN 12 ISOFORM X1"/>
    <property type="match status" value="1"/>
</dbReference>
<keyword evidence="11" id="KW-0732">Signal</keyword>
<accession>A0AAV5JWN4</accession>